<keyword evidence="10 23" id="KW-1133">Transmembrane helix</keyword>
<evidence type="ECO:0000256" key="22">
    <source>
        <dbReference type="SAM" id="MobiDB-lite"/>
    </source>
</evidence>
<protein>
    <recommendedName>
        <fullName evidence="21">alpha-1,2-Mannosidase</fullName>
        <ecNumber evidence="21">3.2.1.-</ecNumber>
    </recommendedName>
</protein>
<dbReference type="EC" id="3.2.1.-" evidence="21"/>
<dbReference type="AlphaFoldDB" id="A0AAE0BQ34"/>
<dbReference type="PRINTS" id="PR00747">
    <property type="entry name" value="GLYHDRLASE47"/>
</dbReference>
<proteinExistence type="inferred from homology"/>
<dbReference type="GO" id="GO:0000139">
    <property type="term" value="C:Golgi membrane"/>
    <property type="evidence" value="ECO:0007669"/>
    <property type="project" value="UniProtKB-SubCell"/>
</dbReference>
<dbReference type="GO" id="GO:0004571">
    <property type="term" value="F:mannosyl-oligosaccharide 1,2-alpha-mannosidase activity"/>
    <property type="evidence" value="ECO:0007669"/>
    <property type="project" value="UniProtKB-EC"/>
</dbReference>
<dbReference type="Proteomes" id="UP001190700">
    <property type="component" value="Unassembled WGS sequence"/>
</dbReference>
<dbReference type="GO" id="GO:0005783">
    <property type="term" value="C:endoplasmic reticulum"/>
    <property type="evidence" value="ECO:0007669"/>
    <property type="project" value="TreeGrafter"/>
</dbReference>
<evidence type="ECO:0000256" key="23">
    <source>
        <dbReference type="SAM" id="Phobius"/>
    </source>
</evidence>
<dbReference type="InterPro" id="IPR001382">
    <property type="entry name" value="Glyco_hydro_47"/>
</dbReference>
<evidence type="ECO:0000313" key="24">
    <source>
        <dbReference type="EMBL" id="KAK3239809.1"/>
    </source>
</evidence>
<dbReference type="InterPro" id="IPR012341">
    <property type="entry name" value="6hp_glycosidase-like_sf"/>
</dbReference>
<accession>A0AAE0BQ34</accession>
<organism evidence="24 25">
    <name type="scientific">Cymbomonas tetramitiformis</name>
    <dbReference type="NCBI Taxonomy" id="36881"/>
    <lineage>
        <taxon>Eukaryota</taxon>
        <taxon>Viridiplantae</taxon>
        <taxon>Chlorophyta</taxon>
        <taxon>Pyramimonadophyceae</taxon>
        <taxon>Pyramimonadales</taxon>
        <taxon>Pyramimonadaceae</taxon>
        <taxon>Cymbomonas</taxon>
    </lineage>
</organism>
<evidence type="ECO:0000256" key="3">
    <source>
        <dbReference type="ARBA" id="ARBA00004922"/>
    </source>
</evidence>
<name>A0AAE0BQ34_9CHLO</name>
<reference evidence="24 25" key="1">
    <citation type="journal article" date="2015" name="Genome Biol. Evol.">
        <title>Comparative Genomics of a Bacterivorous Green Alga Reveals Evolutionary Causalities and Consequences of Phago-Mixotrophic Mode of Nutrition.</title>
        <authorList>
            <person name="Burns J.A."/>
            <person name="Paasch A."/>
            <person name="Narechania A."/>
            <person name="Kim E."/>
        </authorList>
    </citation>
    <scope>NUCLEOTIDE SEQUENCE [LARGE SCALE GENOMIC DNA]</scope>
    <source>
        <strain evidence="24 25">PLY_AMNH</strain>
    </source>
</reference>
<comment type="subcellular location">
    <subcellularLocation>
        <location evidence="2">Golgi apparatus membrane</location>
        <topology evidence="2">Single-pass type II membrane protein</topology>
    </subcellularLocation>
</comment>
<evidence type="ECO:0000256" key="21">
    <source>
        <dbReference type="RuleBase" id="RU361193"/>
    </source>
</evidence>
<keyword evidence="8 19" id="KW-0106">Calcium</keyword>
<keyword evidence="5 23" id="KW-0812">Transmembrane</keyword>
<dbReference type="Gene3D" id="1.50.10.10">
    <property type="match status" value="1"/>
</dbReference>
<dbReference type="InterPro" id="IPR050749">
    <property type="entry name" value="Glycosyl_Hydrolase_47"/>
</dbReference>
<evidence type="ECO:0000256" key="15">
    <source>
        <dbReference type="ARBA" id="ARBA00023295"/>
    </source>
</evidence>
<keyword evidence="25" id="KW-1185">Reference proteome</keyword>
<dbReference type="InterPro" id="IPR036026">
    <property type="entry name" value="Seven-hairpin_glycosidases"/>
</dbReference>
<dbReference type="Pfam" id="PF01532">
    <property type="entry name" value="Glyco_hydro_47"/>
    <property type="match status" value="1"/>
</dbReference>
<evidence type="ECO:0000256" key="4">
    <source>
        <dbReference type="ARBA" id="ARBA00007658"/>
    </source>
</evidence>
<evidence type="ECO:0000256" key="16">
    <source>
        <dbReference type="ARBA" id="ARBA00047669"/>
    </source>
</evidence>
<evidence type="ECO:0000256" key="12">
    <source>
        <dbReference type="ARBA" id="ARBA00023136"/>
    </source>
</evidence>
<evidence type="ECO:0000256" key="18">
    <source>
        <dbReference type="PIRSR" id="PIRSR601382-1"/>
    </source>
</evidence>
<comment type="caution">
    <text evidence="24">The sequence shown here is derived from an EMBL/GenBank/DDBJ whole genome shotgun (WGS) entry which is preliminary data.</text>
</comment>
<feature type="active site" evidence="18">
    <location>
        <position position="511"/>
    </location>
</feature>
<evidence type="ECO:0000313" key="25">
    <source>
        <dbReference type="Proteomes" id="UP001190700"/>
    </source>
</evidence>
<dbReference type="GO" id="GO:0005509">
    <property type="term" value="F:calcium ion binding"/>
    <property type="evidence" value="ECO:0007669"/>
    <property type="project" value="InterPro"/>
</dbReference>
<feature type="active site" description="Proton donor" evidence="18">
    <location>
        <position position="489"/>
    </location>
</feature>
<evidence type="ECO:0000256" key="2">
    <source>
        <dbReference type="ARBA" id="ARBA00004323"/>
    </source>
</evidence>
<dbReference type="GO" id="GO:0009100">
    <property type="term" value="P:glycoprotein metabolic process"/>
    <property type="evidence" value="ECO:0007669"/>
    <property type="project" value="UniProtKB-ARBA"/>
</dbReference>
<evidence type="ECO:0000256" key="19">
    <source>
        <dbReference type="PIRSR" id="PIRSR601382-2"/>
    </source>
</evidence>
<evidence type="ECO:0000256" key="20">
    <source>
        <dbReference type="PIRSR" id="PIRSR601382-3"/>
    </source>
</evidence>
<keyword evidence="13 20" id="KW-1015">Disulfide bond</keyword>
<evidence type="ECO:0000256" key="1">
    <source>
        <dbReference type="ARBA" id="ARBA00001913"/>
    </source>
</evidence>
<keyword evidence="11" id="KW-0333">Golgi apparatus</keyword>
<dbReference type="PANTHER" id="PTHR11742">
    <property type="entry name" value="MANNOSYL-OLIGOSACCHARIDE ALPHA-1,2-MANNOSIDASE-RELATED"/>
    <property type="match status" value="1"/>
</dbReference>
<keyword evidence="14" id="KW-0325">Glycoprotein</keyword>
<evidence type="ECO:0000256" key="7">
    <source>
        <dbReference type="ARBA" id="ARBA00022801"/>
    </source>
</evidence>
<feature type="active site" evidence="18">
    <location>
        <position position="380"/>
    </location>
</feature>
<comment type="cofactor">
    <cofactor evidence="1 19">
        <name>Ca(2+)</name>
        <dbReference type="ChEBI" id="CHEBI:29108"/>
    </cofactor>
</comment>
<keyword evidence="6 19" id="KW-0479">Metal-binding</keyword>
<feature type="disulfide bond" evidence="20">
    <location>
        <begin position="446"/>
        <end position="475"/>
    </location>
</feature>
<evidence type="ECO:0000256" key="13">
    <source>
        <dbReference type="ARBA" id="ARBA00023157"/>
    </source>
</evidence>
<keyword evidence="9" id="KW-0735">Signal-anchor</keyword>
<evidence type="ECO:0000256" key="8">
    <source>
        <dbReference type="ARBA" id="ARBA00022837"/>
    </source>
</evidence>
<comment type="similarity">
    <text evidence="4 21">Belongs to the glycosyl hydrolase 47 family.</text>
</comment>
<dbReference type="GO" id="GO:0005975">
    <property type="term" value="P:carbohydrate metabolic process"/>
    <property type="evidence" value="ECO:0007669"/>
    <property type="project" value="InterPro"/>
</dbReference>
<evidence type="ECO:0000256" key="14">
    <source>
        <dbReference type="ARBA" id="ARBA00023180"/>
    </source>
</evidence>
<sequence length="613" mass="69395">MARVKSSRYWIVYFHPANLARKPQRLLPLGAILCIVFFVFLDRQRTALELTSVENEIKTLEPGGKEPNPTALEVERLAKEQSELAKETSRLAHEVEELVGILKRQKAEPPPAPPPKKETTSHVQATTPYATGTNMQNLDDLNIDFEGWVDVEADVARRDAVKRAMKHAWDGYERHAFGSDELQPISRRGKNLFGGLGATIIDSLDTLYIMDLKDEYERARNWVAEKMSFDKHFECSVFETIIRVVGGFLAAFDLSGDPMYVDKCKILVEKLMPAYNTPTGIPYNIINLRSGASKNPAWTSQASTLAEFGTQQLEFVRLSHVTGDDKYARMAENVIKYVTDPAANRNRQVPAGGRGLYPLFLNPISGMWTNQKISFGAMGDSFYEYLIKLWVQGGGNPALQRYRQLFDAAMESMMAVLIQRSTPSNLVYVAEYDRAGLVHKMDHLACFVPGMLALGAHGPQAKTYLSLAQQLTYTCVQMYSRQPSGLAPEMVNFRHGEDMVSGASHNLLRPETVESLMIMYRKTGDPIFRQWGWDIFQAFEKHCKVADGYAGLRDVRSPNPVKDDTMQSFFLAETLKYLYLLFDSSDVIPLDEWVFNTEAHPMRIWNRNHSYIN</sequence>
<comment type="pathway">
    <text evidence="3">Protein modification; protein glycosylation.</text>
</comment>
<evidence type="ECO:0000256" key="5">
    <source>
        <dbReference type="ARBA" id="ARBA00022692"/>
    </source>
</evidence>
<dbReference type="EMBL" id="LGRX02033816">
    <property type="protein sequence ID" value="KAK3239809.1"/>
    <property type="molecule type" value="Genomic_DNA"/>
</dbReference>
<keyword evidence="12 23" id="KW-0472">Membrane</keyword>
<keyword evidence="15 21" id="KW-0326">Glycosidase</keyword>
<feature type="active site" description="Proton donor" evidence="18">
    <location>
        <position position="239"/>
    </location>
</feature>
<dbReference type="SUPFAM" id="SSF48225">
    <property type="entry name" value="Seven-hairpin glycosidases"/>
    <property type="match status" value="1"/>
</dbReference>
<feature type="binding site" evidence="19">
    <location>
        <position position="597"/>
    </location>
    <ligand>
        <name>Ca(2+)</name>
        <dbReference type="ChEBI" id="CHEBI:29108"/>
    </ligand>
</feature>
<gene>
    <name evidence="24" type="ORF">CYMTET_50291</name>
</gene>
<evidence type="ECO:0000256" key="17">
    <source>
        <dbReference type="ARBA" id="ARBA00048605"/>
    </source>
</evidence>
<evidence type="ECO:0000256" key="9">
    <source>
        <dbReference type="ARBA" id="ARBA00022968"/>
    </source>
</evidence>
<dbReference type="FunFam" id="1.50.10.10:FF:000017">
    <property type="entry name" value="alpha-1,2-Mannosidase"/>
    <property type="match status" value="1"/>
</dbReference>
<comment type="catalytic activity">
    <reaction evidence="16">
        <text>N(4)-(alpha-D-Man-(1-&gt;2)-alpha-D-Man-(1-&gt;2)-alpha-D-Man-(1-&gt;3)-[alpha-D-Man-(1-&gt;3)-[alpha-D-Man-(1-&gt;2)-alpha-D-Man-(1-&gt;6)]-alpha-D-Man-(1-&gt;6)]-beta-D-Man-(1-&gt;4)-beta-D-GlcNAc-(1-&gt;4)-beta-D-GlcNAc)-L-asparaginyl-[protein] (N-glucan mannose isomer 8A1,2,3B1,3) + 3 H2O = N(4)-(alpha-D-Man-(1-&gt;3)-[alpha-D-Man-(1-&gt;3)-[alpha-D-Man-(1-&gt;6)]-alpha-D-Man-(1-&gt;6)]-beta-D-Man-(1-&gt;4)-beta-D-GlcNAc-(1-&gt;4)-beta-D-GlcNAc)-L-asparaginyl-[protein] (N-glucan mannose isomer 5A1,2) + 3 beta-D-mannose</text>
        <dbReference type="Rhea" id="RHEA:56028"/>
        <dbReference type="Rhea" id="RHEA-COMP:14358"/>
        <dbReference type="Rhea" id="RHEA-COMP:14367"/>
        <dbReference type="ChEBI" id="CHEBI:15377"/>
        <dbReference type="ChEBI" id="CHEBI:28563"/>
        <dbReference type="ChEBI" id="CHEBI:59087"/>
        <dbReference type="ChEBI" id="CHEBI:60628"/>
        <dbReference type="EC" id="3.2.1.113"/>
    </reaction>
</comment>
<feature type="region of interest" description="Disordered" evidence="22">
    <location>
        <begin position="103"/>
        <end position="123"/>
    </location>
</feature>
<dbReference type="PANTHER" id="PTHR11742:SF6">
    <property type="entry name" value="MANNOSYL-OLIGOSACCHARIDE ALPHA-1,2-MANNOSIDASE IA-RELATED"/>
    <property type="match status" value="1"/>
</dbReference>
<evidence type="ECO:0000256" key="10">
    <source>
        <dbReference type="ARBA" id="ARBA00022989"/>
    </source>
</evidence>
<feature type="transmembrane region" description="Helical" evidence="23">
    <location>
        <begin position="25"/>
        <end position="41"/>
    </location>
</feature>
<keyword evidence="7 21" id="KW-0378">Hydrolase</keyword>
<evidence type="ECO:0000256" key="11">
    <source>
        <dbReference type="ARBA" id="ARBA00023034"/>
    </source>
</evidence>
<comment type="catalytic activity">
    <reaction evidence="17">
        <text>N(4)-(alpha-D-Man-(1-&gt;2)-alpha-D-Man-(1-&gt;2)-alpha-D-Man-(1-&gt;3)-[alpha-D-Man-(1-&gt;2)-alpha-D-Man-(1-&gt;3)-[alpha-D-Man-(1-&gt;2)-alpha-D-Man-(1-&gt;6)]-alpha-D-Man-(1-&gt;6)]-beta-D-Man-(1-&gt;4)-beta-D-GlcNAc-(1-&gt;4)-beta-D-GlcNAc)-L-asparaginyl-[protein] (N-glucan mannose isomer 9A1,2,3B1,2,3) + 4 H2O = N(4)-(alpha-D-Man-(1-&gt;3)-[alpha-D-Man-(1-&gt;3)-[alpha-D-Man-(1-&gt;6)]-alpha-D-Man-(1-&gt;6)]-beta-D-Man-(1-&gt;4)-beta-D-GlcNAc-(1-&gt;4)-beta-D-GlcNAc)-L-asparaginyl-[protein] (N-glucan mannose isomer 5A1,2) + 4 beta-D-mannose</text>
        <dbReference type="Rhea" id="RHEA:56008"/>
        <dbReference type="Rhea" id="RHEA-COMP:14356"/>
        <dbReference type="Rhea" id="RHEA-COMP:14367"/>
        <dbReference type="ChEBI" id="CHEBI:15377"/>
        <dbReference type="ChEBI" id="CHEBI:28563"/>
        <dbReference type="ChEBI" id="CHEBI:59087"/>
        <dbReference type="ChEBI" id="CHEBI:139493"/>
        <dbReference type="EC" id="3.2.1.113"/>
    </reaction>
</comment>
<evidence type="ECO:0000256" key="6">
    <source>
        <dbReference type="ARBA" id="ARBA00022723"/>
    </source>
</evidence>